<evidence type="ECO:0000313" key="1">
    <source>
        <dbReference type="EMBL" id="AIL92386.1"/>
    </source>
</evidence>
<name>A0A088DJA5_MYCAV</name>
<dbReference type="EMBL" id="KM105871">
    <property type="protein sequence ID" value="AIL92386.1"/>
    <property type="molecule type" value="Genomic_DNA"/>
</dbReference>
<protein>
    <submittedName>
        <fullName evidence="1">Uncharacterized protein</fullName>
    </submittedName>
</protein>
<dbReference type="AlphaFoldDB" id="A0A088DJA5"/>
<organism evidence="1">
    <name type="scientific">Mycobacterium avium subsp. hominissuis</name>
    <dbReference type="NCBI Taxonomy" id="439334"/>
    <lineage>
        <taxon>Bacteria</taxon>
        <taxon>Bacillati</taxon>
        <taxon>Actinomycetota</taxon>
        <taxon>Actinomycetes</taxon>
        <taxon>Mycobacteriales</taxon>
        <taxon>Mycobacteriaceae</taxon>
        <taxon>Mycobacterium</taxon>
        <taxon>Mycobacterium avium complex (MAC)</taxon>
    </lineage>
</organism>
<sequence>MEFEKLLLLSDTGWYVCADVAAERLQSMTAPSTEDVTDELKL</sequence>
<accession>A0A088DJA5</accession>
<reference evidence="1" key="1">
    <citation type="journal article" date="2014" name="FEBS Lett.">
        <title>Identification and comparative analysis of a genomic island in Mycobacterium avium subsp. hominissuis.</title>
        <authorList>
            <person name="Lahiri A."/>
            <person name="Sanchini A."/>
            <person name="Semmler T."/>
            <person name="Schafer H."/>
            <person name="Lewin A."/>
        </authorList>
    </citation>
    <scope>NUCLEOTIDE SEQUENCE</scope>
    <source>
        <strain evidence="1">2721</strain>
    </source>
</reference>
<proteinExistence type="predicted"/>